<dbReference type="PANTHER" id="PTHR45982">
    <property type="entry name" value="REGULATOR OF CHROMOSOME CONDENSATION"/>
    <property type="match status" value="1"/>
</dbReference>
<feature type="signal peptide" evidence="4">
    <location>
        <begin position="1"/>
        <end position="19"/>
    </location>
</feature>
<dbReference type="InterPro" id="IPR009091">
    <property type="entry name" value="RCC1/BLIP-II"/>
</dbReference>
<dbReference type="GO" id="GO:0005085">
    <property type="term" value="F:guanyl-nucleotide exchange factor activity"/>
    <property type="evidence" value="ECO:0007669"/>
    <property type="project" value="TreeGrafter"/>
</dbReference>
<keyword evidence="3" id="KW-0677">Repeat</keyword>
<gene>
    <name evidence="7" type="ORF">SAMN05444363_0358</name>
</gene>
<dbReference type="PRINTS" id="PR00633">
    <property type="entry name" value="RCCNDNSATION"/>
</dbReference>
<dbReference type="Gene3D" id="2.130.10.30">
    <property type="entry name" value="Regulator of chromosome condensation 1/beta-lactamase-inhibitor protein II"/>
    <property type="match status" value="2"/>
</dbReference>
<dbReference type="Pfam" id="PF18962">
    <property type="entry name" value="Por_Secre_tail"/>
    <property type="match status" value="1"/>
</dbReference>
<accession>A0A1M6AR69</accession>
<dbReference type="Pfam" id="PF00415">
    <property type="entry name" value="RCC1"/>
    <property type="match status" value="1"/>
</dbReference>
<dbReference type="NCBIfam" id="TIGR04183">
    <property type="entry name" value="Por_Secre_tail"/>
    <property type="match status" value="1"/>
</dbReference>
<evidence type="ECO:0000313" key="7">
    <source>
        <dbReference type="EMBL" id="SHI38966.1"/>
    </source>
</evidence>
<feature type="domain" description="Secretion system C-terminal sorting" evidence="5">
    <location>
        <begin position="391"/>
        <end position="459"/>
    </location>
</feature>
<dbReference type="PROSITE" id="PS50012">
    <property type="entry name" value="RCC1_3"/>
    <property type="match status" value="6"/>
</dbReference>
<dbReference type="EMBL" id="FQZI01000001">
    <property type="protein sequence ID" value="SHI38966.1"/>
    <property type="molecule type" value="Genomic_DNA"/>
</dbReference>
<dbReference type="InterPro" id="IPR058923">
    <property type="entry name" value="RCC1-like_dom"/>
</dbReference>
<reference evidence="8" key="1">
    <citation type="submission" date="2016-11" db="EMBL/GenBank/DDBJ databases">
        <authorList>
            <person name="Varghese N."/>
            <person name="Submissions S."/>
        </authorList>
    </citation>
    <scope>NUCLEOTIDE SEQUENCE [LARGE SCALE GENOMIC DNA]</scope>
    <source>
        <strain evidence="8">DSM 18829</strain>
    </source>
</reference>
<dbReference type="SUPFAM" id="SSF50985">
    <property type="entry name" value="RCC1/BLIP-II"/>
    <property type="match status" value="1"/>
</dbReference>
<dbReference type="AlphaFoldDB" id="A0A1M6AR69"/>
<protein>
    <submittedName>
        <fullName evidence="7">Por secretion system C-terminal sorting domain-containing protein</fullName>
    </submittedName>
</protein>
<dbReference type="STRING" id="415425.SAMN05444363_0358"/>
<evidence type="ECO:0000259" key="6">
    <source>
        <dbReference type="Pfam" id="PF25390"/>
    </source>
</evidence>
<evidence type="ECO:0000259" key="5">
    <source>
        <dbReference type="Pfam" id="PF18962"/>
    </source>
</evidence>
<dbReference type="Proteomes" id="UP000184488">
    <property type="component" value="Unassembled WGS sequence"/>
</dbReference>
<feature type="chain" id="PRO_5012657863" evidence="4">
    <location>
        <begin position="20"/>
        <end position="461"/>
    </location>
</feature>
<name>A0A1M6AR69_9FLAO</name>
<evidence type="ECO:0000256" key="4">
    <source>
        <dbReference type="SAM" id="SignalP"/>
    </source>
</evidence>
<feature type="domain" description="RCC1-like" evidence="6">
    <location>
        <begin position="119"/>
        <end position="376"/>
    </location>
</feature>
<dbReference type="PANTHER" id="PTHR45982:SF1">
    <property type="entry name" value="REGULATOR OF CHROMOSOME CONDENSATION"/>
    <property type="match status" value="1"/>
</dbReference>
<evidence type="ECO:0000313" key="8">
    <source>
        <dbReference type="Proteomes" id="UP000184488"/>
    </source>
</evidence>
<proteinExistence type="predicted"/>
<evidence type="ECO:0000256" key="2">
    <source>
        <dbReference type="ARBA" id="ARBA00022729"/>
    </source>
</evidence>
<dbReference type="OrthoDB" id="1081439at2"/>
<organism evidence="7 8">
    <name type="scientific">Flavobacterium terrae</name>
    <dbReference type="NCBI Taxonomy" id="415425"/>
    <lineage>
        <taxon>Bacteria</taxon>
        <taxon>Pseudomonadati</taxon>
        <taxon>Bacteroidota</taxon>
        <taxon>Flavobacteriia</taxon>
        <taxon>Flavobacteriales</taxon>
        <taxon>Flavobacteriaceae</taxon>
        <taxon>Flavobacterium</taxon>
    </lineage>
</organism>
<evidence type="ECO:0000256" key="1">
    <source>
        <dbReference type="ARBA" id="ARBA00022658"/>
    </source>
</evidence>
<dbReference type="Pfam" id="PF25390">
    <property type="entry name" value="WD40_RLD"/>
    <property type="match status" value="1"/>
</dbReference>
<dbReference type="InterPro" id="IPR026444">
    <property type="entry name" value="Secre_tail"/>
</dbReference>
<sequence>MKRTLLTYLFLFTSSVFFAQCWQSISAGVAHSVGIRTGGTLWTWGRNNSGQLGDGTSVGSRSTPTQIGTASDWQYISCGASHTIALKSNGTLWAWGANASGQLGNGNYSNSNVPVQIGSDTDWAMISAGDEFSLALKTNGSLWGWGRNDNSQLGDGTIVSKNLPIQIGNQTNWEHISAGATHCLAIKTNGTLYGWGVNSLGQLGNGSTANETSPVKIGNDNDWDKVGASTIHSIALKDDLSFWVWGGNNEGQLGMGTSGTGTNVTIPFNIVALNGCNTISKGSQNTIIRKTDGTVWNWGANLVGQLGNGTTNSSPTTSPIQLGSANDWQTISMRGTHVLALKNDGTLYAWGNNFYGQVGDATSGGFKTSPVVITCPTLSINENMFAESVGLYPNPSNGIITIKNPENIIFDKITILDLSGKVIYEDDKSNLEINLEKLTSGLYILKLSSEGKVIQKKFIKN</sequence>
<dbReference type="InterPro" id="IPR051553">
    <property type="entry name" value="Ran_GTPase-activating"/>
</dbReference>
<evidence type="ECO:0000256" key="3">
    <source>
        <dbReference type="ARBA" id="ARBA00022737"/>
    </source>
</evidence>
<dbReference type="PROSITE" id="PS00626">
    <property type="entry name" value="RCC1_2"/>
    <property type="match status" value="1"/>
</dbReference>
<keyword evidence="8" id="KW-1185">Reference proteome</keyword>
<dbReference type="InterPro" id="IPR000408">
    <property type="entry name" value="Reg_chr_condens"/>
</dbReference>
<keyword evidence="1" id="KW-0344">Guanine-nucleotide releasing factor</keyword>
<dbReference type="GO" id="GO:0005737">
    <property type="term" value="C:cytoplasm"/>
    <property type="evidence" value="ECO:0007669"/>
    <property type="project" value="TreeGrafter"/>
</dbReference>
<keyword evidence="2 4" id="KW-0732">Signal</keyword>
<dbReference type="RefSeq" id="WP_073308012.1">
    <property type="nucleotide sequence ID" value="NZ_FQZI01000001.1"/>
</dbReference>